<comment type="caution">
    <text evidence="1">The sequence shown here is derived from an EMBL/GenBank/DDBJ whole genome shotgun (WGS) entry which is preliminary data.</text>
</comment>
<evidence type="ECO:0000313" key="1">
    <source>
        <dbReference type="EMBL" id="GAH66957.1"/>
    </source>
</evidence>
<organism evidence="1">
    <name type="scientific">marine sediment metagenome</name>
    <dbReference type="NCBI Taxonomy" id="412755"/>
    <lineage>
        <taxon>unclassified sequences</taxon>
        <taxon>metagenomes</taxon>
        <taxon>ecological metagenomes</taxon>
    </lineage>
</organism>
<proteinExistence type="predicted"/>
<reference evidence="1" key="1">
    <citation type="journal article" date="2014" name="Front. Microbiol.">
        <title>High frequency of phylogenetically diverse reductive dehalogenase-homologous genes in deep subseafloor sedimentary metagenomes.</title>
        <authorList>
            <person name="Kawai M."/>
            <person name="Futagami T."/>
            <person name="Toyoda A."/>
            <person name="Takaki Y."/>
            <person name="Nishi S."/>
            <person name="Hori S."/>
            <person name="Arai W."/>
            <person name="Tsubouchi T."/>
            <person name="Morono Y."/>
            <person name="Uchiyama I."/>
            <person name="Ito T."/>
            <person name="Fujiyama A."/>
            <person name="Inagaki F."/>
            <person name="Takami H."/>
        </authorList>
    </citation>
    <scope>NUCLEOTIDE SEQUENCE</scope>
    <source>
        <strain evidence="1">Expedition CK06-06</strain>
    </source>
</reference>
<name>X1HC66_9ZZZZ</name>
<dbReference type="EMBL" id="BARU01032080">
    <property type="protein sequence ID" value="GAH66957.1"/>
    <property type="molecule type" value="Genomic_DNA"/>
</dbReference>
<protein>
    <submittedName>
        <fullName evidence="1">Uncharacterized protein</fullName>
    </submittedName>
</protein>
<gene>
    <name evidence="1" type="ORF">S03H2_50637</name>
</gene>
<feature type="non-terminal residue" evidence="1">
    <location>
        <position position="93"/>
    </location>
</feature>
<dbReference type="AlphaFoldDB" id="X1HC66"/>
<accession>X1HC66</accession>
<sequence>MAGETDKPDLANLPCFNCLLYRTFGEDPVRLSLMDDFVELEQVDLVGLKSSETLIQLLPKRYSVTSVVFGHEEDLLSVTILESASHNLLTSAV</sequence>